<organism evidence="1 2">
    <name type="scientific">Mytilus edulis</name>
    <name type="common">Blue mussel</name>
    <dbReference type="NCBI Taxonomy" id="6550"/>
    <lineage>
        <taxon>Eukaryota</taxon>
        <taxon>Metazoa</taxon>
        <taxon>Spiralia</taxon>
        <taxon>Lophotrochozoa</taxon>
        <taxon>Mollusca</taxon>
        <taxon>Bivalvia</taxon>
        <taxon>Autobranchia</taxon>
        <taxon>Pteriomorphia</taxon>
        <taxon>Mytilida</taxon>
        <taxon>Mytiloidea</taxon>
        <taxon>Mytilidae</taxon>
        <taxon>Mytilinae</taxon>
        <taxon>Mytilus</taxon>
    </lineage>
</organism>
<evidence type="ECO:0000313" key="2">
    <source>
        <dbReference type="Proteomes" id="UP000683360"/>
    </source>
</evidence>
<comment type="caution">
    <text evidence="1">The sequence shown here is derived from an EMBL/GenBank/DDBJ whole genome shotgun (WGS) entry which is preliminary data.</text>
</comment>
<dbReference type="Proteomes" id="UP000683360">
    <property type="component" value="Unassembled WGS sequence"/>
</dbReference>
<proteinExistence type="predicted"/>
<gene>
    <name evidence="1" type="ORF">MEDL_14721</name>
</gene>
<dbReference type="InterPro" id="IPR008042">
    <property type="entry name" value="Retrotrans_Pao"/>
</dbReference>
<reference evidence="1" key="1">
    <citation type="submission" date="2021-03" db="EMBL/GenBank/DDBJ databases">
        <authorList>
            <person name="Bekaert M."/>
        </authorList>
    </citation>
    <scope>NUCLEOTIDE SEQUENCE</scope>
</reference>
<dbReference type="AlphaFoldDB" id="A0A8S3QYR5"/>
<name>A0A8S3QYR5_MYTED</name>
<dbReference type="Pfam" id="PF05380">
    <property type="entry name" value="Peptidase_A17"/>
    <property type="match status" value="1"/>
</dbReference>
<sequence length="327" mass="37606">MNKNGISRALKQDYHIPRAIGLPGIVTFRLLCFCDALTKAYDSAVYLQQLTENKLCKIDLLFSKTSLVPNKKITLPRLELIAVVVGVRCIDFVQKQLKLPICQTILWTDSQCVLHWIGTKKSLATFDNRIRGIRQQQDIQFHCRARARKVIVDKICSKHCFGDVMIAIQENKRHDLVGQESVIRCIGRLGAAQLTFSNFKPKTGFPDHNKEDSTEPEYLLQIRSATNLPLTGKKGQKHLTMFWKTWRDEYLLSLRERTVNKLRSGRVQCTTPAKIQENNLKRKQSLKEKEKNKLAKTVDGKETDYLRTIKRLPLSIRGISYSVRQGR</sequence>
<dbReference type="EMBL" id="CAJPWZ010000731">
    <property type="protein sequence ID" value="CAG2200044.1"/>
    <property type="molecule type" value="Genomic_DNA"/>
</dbReference>
<keyword evidence="2" id="KW-1185">Reference proteome</keyword>
<dbReference type="PANTHER" id="PTHR47331">
    <property type="entry name" value="PHD-TYPE DOMAIN-CONTAINING PROTEIN"/>
    <property type="match status" value="1"/>
</dbReference>
<dbReference type="OrthoDB" id="6138997at2759"/>
<protein>
    <submittedName>
        <fullName evidence="1">Uncharacterized protein</fullName>
    </submittedName>
</protein>
<dbReference type="PANTHER" id="PTHR47331:SF1">
    <property type="entry name" value="GAG-LIKE PROTEIN"/>
    <property type="match status" value="1"/>
</dbReference>
<accession>A0A8S3QYR5</accession>
<evidence type="ECO:0000313" key="1">
    <source>
        <dbReference type="EMBL" id="CAG2200044.1"/>
    </source>
</evidence>